<feature type="region of interest" description="Disordered" evidence="1">
    <location>
        <begin position="82"/>
        <end position="142"/>
    </location>
</feature>
<protein>
    <submittedName>
        <fullName evidence="2">Uncharacterized protein</fullName>
    </submittedName>
</protein>
<evidence type="ECO:0000313" key="2">
    <source>
        <dbReference type="EMBL" id="TNN31115.1"/>
    </source>
</evidence>
<organism evidence="2 3">
    <name type="scientific">Liparis tanakae</name>
    <name type="common">Tanaka's snailfish</name>
    <dbReference type="NCBI Taxonomy" id="230148"/>
    <lineage>
        <taxon>Eukaryota</taxon>
        <taxon>Metazoa</taxon>
        <taxon>Chordata</taxon>
        <taxon>Craniata</taxon>
        <taxon>Vertebrata</taxon>
        <taxon>Euteleostomi</taxon>
        <taxon>Actinopterygii</taxon>
        <taxon>Neopterygii</taxon>
        <taxon>Teleostei</taxon>
        <taxon>Neoteleostei</taxon>
        <taxon>Acanthomorphata</taxon>
        <taxon>Eupercaria</taxon>
        <taxon>Perciformes</taxon>
        <taxon>Cottioidei</taxon>
        <taxon>Cottales</taxon>
        <taxon>Liparidae</taxon>
        <taxon>Liparis</taxon>
    </lineage>
</organism>
<gene>
    <name evidence="2" type="ORF">EYF80_058733</name>
</gene>
<reference evidence="2 3" key="1">
    <citation type="submission" date="2019-03" db="EMBL/GenBank/DDBJ databases">
        <title>First draft genome of Liparis tanakae, snailfish: a comprehensive survey of snailfish specific genes.</title>
        <authorList>
            <person name="Kim W."/>
            <person name="Song I."/>
            <person name="Jeong J.-H."/>
            <person name="Kim D."/>
            <person name="Kim S."/>
            <person name="Ryu S."/>
            <person name="Song J.Y."/>
            <person name="Lee S.K."/>
        </authorList>
    </citation>
    <scope>NUCLEOTIDE SEQUENCE [LARGE SCALE GENOMIC DNA]</scope>
    <source>
        <tissue evidence="2">Muscle</tissue>
    </source>
</reference>
<evidence type="ECO:0000256" key="1">
    <source>
        <dbReference type="SAM" id="MobiDB-lite"/>
    </source>
</evidence>
<dbReference type="Proteomes" id="UP000314294">
    <property type="component" value="Unassembled WGS sequence"/>
</dbReference>
<name>A0A4Z2EQM1_9TELE</name>
<feature type="compositionally biased region" description="Basic and acidic residues" evidence="1">
    <location>
        <begin position="83"/>
        <end position="99"/>
    </location>
</feature>
<sequence>MVAFMLNQTRFTMRASRLRRCSLQAFMLIGDVIDHQNITQLGEGTMLSDGASQDSWSQRDVEEVQRRVYLKVNVGDKTPFSWELRRGSADRDGDREGKRTPFRSSWSDGPEEERETRSSGETETEGLWSGGLEGIDVCTSDA</sequence>
<comment type="caution">
    <text evidence="2">The sequence shown here is derived from an EMBL/GenBank/DDBJ whole genome shotgun (WGS) entry which is preliminary data.</text>
</comment>
<evidence type="ECO:0000313" key="3">
    <source>
        <dbReference type="Proteomes" id="UP000314294"/>
    </source>
</evidence>
<accession>A0A4Z2EQM1</accession>
<keyword evidence="3" id="KW-1185">Reference proteome</keyword>
<dbReference type="AlphaFoldDB" id="A0A4Z2EQM1"/>
<dbReference type="EMBL" id="SRLO01003790">
    <property type="protein sequence ID" value="TNN31115.1"/>
    <property type="molecule type" value="Genomic_DNA"/>
</dbReference>
<proteinExistence type="predicted"/>